<sequence length="100" mass="11368">MVNIMGEKSAGKLISKVPLSNNTISRRIHDIAEDLNYQLIEKMKSKDFGLQLDEATESNNVAHLICYVRFLDDNVTVEDLLFCKSITESAKAQDLFEILY</sequence>
<gene>
    <name evidence="1" type="ORF">EEDITHA_LOCUS11144</name>
</gene>
<evidence type="ECO:0008006" key="3">
    <source>
        <dbReference type="Google" id="ProtNLM"/>
    </source>
</evidence>
<name>A0AAU9UD94_EUPED</name>
<dbReference type="PANTHER" id="PTHR45913:SF19">
    <property type="entry name" value="LOW QUALITY PROTEIN: ZINC FINGER BED DOMAIN-CONTAINING PROTEIN 5-LIKE"/>
    <property type="match status" value="1"/>
</dbReference>
<organism evidence="1 2">
    <name type="scientific">Euphydryas editha</name>
    <name type="common">Edith's checkerspot</name>
    <dbReference type="NCBI Taxonomy" id="104508"/>
    <lineage>
        <taxon>Eukaryota</taxon>
        <taxon>Metazoa</taxon>
        <taxon>Ecdysozoa</taxon>
        <taxon>Arthropoda</taxon>
        <taxon>Hexapoda</taxon>
        <taxon>Insecta</taxon>
        <taxon>Pterygota</taxon>
        <taxon>Neoptera</taxon>
        <taxon>Endopterygota</taxon>
        <taxon>Lepidoptera</taxon>
        <taxon>Glossata</taxon>
        <taxon>Ditrysia</taxon>
        <taxon>Papilionoidea</taxon>
        <taxon>Nymphalidae</taxon>
        <taxon>Nymphalinae</taxon>
        <taxon>Euphydryas</taxon>
    </lineage>
</organism>
<comment type="caution">
    <text evidence="1">The sequence shown here is derived from an EMBL/GenBank/DDBJ whole genome shotgun (WGS) entry which is preliminary data.</text>
</comment>
<reference evidence="1" key="1">
    <citation type="submission" date="2022-03" db="EMBL/GenBank/DDBJ databases">
        <authorList>
            <person name="Tunstrom K."/>
        </authorList>
    </citation>
    <scope>NUCLEOTIDE SEQUENCE</scope>
</reference>
<accession>A0AAU9UD94</accession>
<evidence type="ECO:0000313" key="1">
    <source>
        <dbReference type="EMBL" id="CAH2095724.1"/>
    </source>
</evidence>
<evidence type="ECO:0000313" key="2">
    <source>
        <dbReference type="Proteomes" id="UP001153954"/>
    </source>
</evidence>
<dbReference type="EMBL" id="CAKOGL010000015">
    <property type="protein sequence ID" value="CAH2095724.1"/>
    <property type="molecule type" value="Genomic_DNA"/>
</dbReference>
<proteinExistence type="predicted"/>
<dbReference type="PANTHER" id="PTHR45913">
    <property type="entry name" value="EPM2A-INTERACTING PROTEIN 1"/>
    <property type="match status" value="1"/>
</dbReference>
<keyword evidence="2" id="KW-1185">Reference proteome</keyword>
<dbReference type="AlphaFoldDB" id="A0AAU9UD94"/>
<dbReference type="Proteomes" id="UP001153954">
    <property type="component" value="Unassembled WGS sequence"/>
</dbReference>
<protein>
    <recommendedName>
        <fullName evidence="3">Transposase</fullName>
    </recommendedName>
</protein>